<dbReference type="OrthoDB" id="3227343at2759"/>
<evidence type="ECO:0000313" key="1">
    <source>
        <dbReference type="EMBL" id="KJA15262.1"/>
    </source>
</evidence>
<dbReference type="OMA" id="TRMANCC"/>
<reference evidence="2" key="1">
    <citation type="submission" date="2014-04" db="EMBL/GenBank/DDBJ databases">
        <title>Evolutionary Origins and Diversification of the Mycorrhizal Mutualists.</title>
        <authorList>
            <consortium name="DOE Joint Genome Institute"/>
            <consortium name="Mycorrhizal Genomics Consortium"/>
            <person name="Kohler A."/>
            <person name="Kuo A."/>
            <person name="Nagy L.G."/>
            <person name="Floudas D."/>
            <person name="Copeland A."/>
            <person name="Barry K.W."/>
            <person name="Cichocki N."/>
            <person name="Veneault-Fourrey C."/>
            <person name="LaButti K."/>
            <person name="Lindquist E.A."/>
            <person name="Lipzen A."/>
            <person name="Lundell T."/>
            <person name="Morin E."/>
            <person name="Murat C."/>
            <person name="Riley R."/>
            <person name="Ohm R."/>
            <person name="Sun H."/>
            <person name="Tunlid A."/>
            <person name="Henrissat B."/>
            <person name="Grigoriev I.V."/>
            <person name="Hibbett D.S."/>
            <person name="Martin F."/>
        </authorList>
    </citation>
    <scope>NUCLEOTIDE SEQUENCE [LARGE SCALE GENOMIC DNA]</scope>
    <source>
        <strain evidence="2">FD-334 SS-4</strain>
    </source>
</reference>
<feature type="non-terminal residue" evidence="1">
    <location>
        <position position="76"/>
    </location>
</feature>
<dbReference type="AlphaFoldDB" id="A0A0D2KKY2"/>
<gene>
    <name evidence="1" type="ORF">HYPSUDRAFT_98629</name>
</gene>
<name>A0A0D2KKY2_HYPSF</name>
<sequence length="76" mass="8695">PAIRNFALQRKLAIVSAHDSLLTARVKQTQDANKHRRPAPFQEQDLVYISTKNISFPKGLARKLIPKFIGPYRILK</sequence>
<evidence type="ECO:0000313" key="2">
    <source>
        <dbReference type="Proteomes" id="UP000054270"/>
    </source>
</evidence>
<organism evidence="1 2">
    <name type="scientific">Hypholoma sublateritium (strain FD-334 SS-4)</name>
    <dbReference type="NCBI Taxonomy" id="945553"/>
    <lineage>
        <taxon>Eukaryota</taxon>
        <taxon>Fungi</taxon>
        <taxon>Dikarya</taxon>
        <taxon>Basidiomycota</taxon>
        <taxon>Agaricomycotina</taxon>
        <taxon>Agaricomycetes</taxon>
        <taxon>Agaricomycetidae</taxon>
        <taxon>Agaricales</taxon>
        <taxon>Agaricineae</taxon>
        <taxon>Strophariaceae</taxon>
        <taxon>Hypholoma</taxon>
    </lineage>
</organism>
<dbReference type="Proteomes" id="UP000054270">
    <property type="component" value="Unassembled WGS sequence"/>
</dbReference>
<feature type="non-terminal residue" evidence="1">
    <location>
        <position position="1"/>
    </location>
</feature>
<dbReference type="STRING" id="945553.A0A0D2KKY2"/>
<dbReference type="EMBL" id="KN817650">
    <property type="protein sequence ID" value="KJA15262.1"/>
    <property type="molecule type" value="Genomic_DNA"/>
</dbReference>
<proteinExistence type="predicted"/>
<accession>A0A0D2KKY2</accession>
<keyword evidence="2" id="KW-1185">Reference proteome</keyword>
<protein>
    <submittedName>
        <fullName evidence="1">Uncharacterized protein</fullName>
    </submittedName>
</protein>